<comment type="caution">
    <text evidence="2">The sequence shown here is derived from an EMBL/GenBank/DDBJ whole genome shotgun (WGS) entry which is preliminary data.</text>
</comment>
<sequence>MFRSEFALLLALAQFLALTLISVWQWNNYVAPSWDLGIFTQLIEQYSHFAEPIVDIKGPGFNLWGDHFHPILLLLTPLYWVVPSGLTLLVTQNALFALSVIPVAWYVPIAVRRAGYARWIGWALPVSYALSWGIWNAAWSQFHEIAFAVPLLAFGLVAYLRGQSFAATALIGALVFVKEDLPLTVLAFALVAWWLARRAAKSASHPTTSGRVSRRRNASHSTKAAATTSWASALHRIDDRTLWLALAAWGLVWFVLEVVVILPAFNTGGQWDYASKVDRSVVEIAAGFFVPGTKLVTLVITAALGVLVCLRSPLVLVALPTFVWRFAGDTETYWGWQWHYSAVVMPIVVLAAADALERLTLRSLPVATRRRWVGVGVAASLVITAFVTWTGAPKLVKNRAYVGNPADSTVALATIPEGARVASDLRHLAYLVPGNIVYLDQTIGSNVPDYWIVSDKTSTEVRSEVAKRWPGTTWEVRNFGTVKVAVRR</sequence>
<feature type="transmembrane region" description="Helical" evidence="1">
    <location>
        <begin position="295"/>
        <end position="318"/>
    </location>
</feature>
<proteinExistence type="predicted"/>
<feature type="transmembrane region" description="Helical" evidence="1">
    <location>
        <begin position="119"/>
        <end position="139"/>
    </location>
</feature>
<feature type="transmembrane region" description="Helical" evidence="1">
    <location>
        <begin position="169"/>
        <end position="196"/>
    </location>
</feature>
<keyword evidence="1" id="KW-0812">Transmembrane</keyword>
<accession>A0ABT9NBH6</accession>
<dbReference type="Pfam" id="PF09852">
    <property type="entry name" value="DUF2079"/>
    <property type="match status" value="1"/>
</dbReference>
<gene>
    <name evidence="2" type="ORF">J2S49_001144</name>
</gene>
<feature type="transmembrane region" description="Helical" evidence="1">
    <location>
        <begin position="242"/>
        <end position="265"/>
    </location>
</feature>
<dbReference type="InterPro" id="IPR018650">
    <property type="entry name" value="STSV1_Orf64"/>
</dbReference>
<evidence type="ECO:0000313" key="2">
    <source>
        <dbReference type="EMBL" id="MDP9801068.1"/>
    </source>
</evidence>
<feature type="transmembrane region" description="Helical" evidence="1">
    <location>
        <begin position="145"/>
        <end position="162"/>
    </location>
</feature>
<organism evidence="2 3">
    <name type="scientific">Arcanobacterium wilhelmae</name>
    <dbReference type="NCBI Taxonomy" id="1803177"/>
    <lineage>
        <taxon>Bacteria</taxon>
        <taxon>Bacillati</taxon>
        <taxon>Actinomycetota</taxon>
        <taxon>Actinomycetes</taxon>
        <taxon>Actinomycetales</taxon>
        <taxon>Actinomycetaceae</taxon>
        <taxon>Arcanobacterium</taxon>
    </lineage>
</organism>
<protein>
    <submittedName>
        <fullName evidence="2">Membrane protein</fullName>
    </submittedName>
</protein>
<keyword evidence="1" id="KW-1133">Transmembrane helix</keyword>
<dbReference type="Proteomes" id="UP001235966">
    <property type="component" value="Unassembled WGS sequence"/>
</dbReference>
<name>A0ABT9NBH6_9ACTO</name>
<reference evidence="2 3" key="1">
    <citation type="submission" date="2023-07" db="EMBL/GenBank/DDBJ databases">
        <title>Sequencing the genomes of 1000 actinobacteria strains.</title>
        <authorList>
            <person name="Klenk H.-P."/>
        </authorList>
    </citation>
    <scope>NUCLEOTIDE SEQUENCE [LARGE SCALE GENOMIC DNA]</scope>
    <source>
        <strain evidence="2 3">DSM 102162</strain>
    </source>
</reference>
<feature type="transmembrane region" description="Helical" evidence="1">
    <location>
        <begin position="338"/>
        <end position="360"/>
    </location>
</feature>
<keyword evidence="1" id="KW-0472">Membrane</keyword>
<feature type="transmembrane region" description="Helical" evidence="1">
    <location>
        <begin position="78"/>
        <end position="107"/>
    </location>
</feature>
<dbReference type="EMBL" id="JAUSQW010000001">
    <property type="protein sequence ID" value="MDP9801068.1"/>
    <property type="molecule type" value="Genomic_DNA"/>
</dbReference>
<feature type="transmembrane region" description="Helical" evidence="1">
    <location>
        <begin position="372"/>
        <end position="392"/>
    </location>
</feature>
<keyword evidence="3" id="KW-1185">Reference proteome</keyword>
<evidence type="ECO:0000256" key="1">
    <source>
        <dbReference type="SAM" id="Phobius"/>
    </source>
</evidence>
<dbReference type="RefSeq" id="WP_307014530.1">
    <property type="nucleotide sequence ID" value="NZ_JAUSQW010000001.1"/>
</dbReference>
<evidence type="ECO:0000313" key="3">
    <source>
        <dbReference type="Proteomes" id="UP001235966"/>
    </source>
</evidence>